<dbReference type="Gene3D" id="1.10.8.430">
    <property type="entry name" value="Helical domain of apoptotic protease-activating factors"/>
    <property type="match status" value="1"/>
</dbReference>
<dbReference type="InterPro" id="IPR027417">
    <property type="entry name" value="P-loop_NTPase"/>
</dbReference>
<dbReference type="SUPFAM" id="SSF52058">
    <property type="entry name" value="L domain-like"/>
    <property type="match status" value="1"/>
</dbReference>
<evidence type="ECO:0000259" key="6">
    <source>
        <dbReference type="SMART" id="SM00382"/>
    </source>
</evidence>
<dbReference type="InterPro" id="IPR002182">
    <property type="entry name" value="NB-ARC"/>
</dbReference>
<reference evidence="8" key="3">
    <citation type="submission" date="2015-04" db="UniProtKB">
        <authorList>
            <consortium name="EnsemblPlants"/>
        </authorList>
    </citation>
    <scope>IDENTIFICATION</scope>
    <source>
        <strain evidence="8">cv. Jemalong A17</strain>
    </source>
</reference>
<protein>
    <submittedName>
        <fullName evidence="7">NB-ARC domain disease resistance protein</fullName>
    </submittedName>
</protein>
<evidence type="ECO:0000256" key="4">
    <source>
        <dbReference type="ARBA" id="ARBA00022840"/>
    </source>
</evidence>
<dbReference type="SMART" id="SM00382">
    <property type="entry name" value="AAA"/>
    <property type="match status" value="1"/>
</dbReference>
<feature type="domain" description="AAA+ ATPase" evidence="6">
    <location>
        <begin position="166"/>
        <end position="305"/>
    </location>
</feature>
<reference evidence="7 9" key="1">
    <citation type="journal article" date="2011" name="Nature">
        <title>The Medicago genome provides insight into the evolution of rhizobial symbioses.</title>
        <authorList>
            <person name="Young N.D."/>
            <person name="Debelle F."/>
            <person name="Oldroyd G.E."/>
            <person name="Geurts R."/>
            <person name="Cannon S.B."/>
            <person name="Udvardi M.K."/>
            <person name="Benedito V.A."/>
            <person name="Mayer K.F."/>
            <person name="Gouzy J."/>
            <person name="Schoof H."/>
            <person name="Van de Peer Y."/>
            <person name="Proost S."/>
            <person name="Cook D.R."/>
            <person name="Meyers B.C."/>
            <person name="Spannagl M."/>
            <person name="Cheung F."/>
            <person name="De Mita S."/>
            <person name="Krishnakumar V."/>
            <person name="Gundlach H."/>
            <person name="Zhou S."/>
            <person name="Mudge J."/>
            <person name="Bharti A.K."/>
            <person name="Murray J.D."/>
            <person name="Naoumkina M.A."/>
            <person name="Rosen B."/>
            <person name="Silverstein K.A."/>
            <person name="Tang H."/>
            <person name="Rombauts S."/>
            <person name="Zhao P.X."/>
            <person name="Zhou P."/>
            <person name="Barbe V."/>
            <person name="Bardou P."/>
            <person name="Bechner M."/>
            <person name="Bellec A."/>
            <person name="Berger A."/>
            <person name="Berges H."/>
            <person name="Bidwell S."/>
            <person name="Bisseling T."/>
            <person name="Choisne N."/>
            <person name="Couloux A."/>
            <person name="Denny R."/>
            <person name="Deshpande S."/>
            <person name="Dai X."/>
            <person name="Doyle J.J."/>
            <person name="Dudez A.M."/>
            <person name="Farmer A.D."/>
            <person name="Fouteau S."/>
            <person name="Franken C."/>
            <person name="Gibelin C."/>
            <person name="Gish J."/>
            <person name="Goldstein S."/>
            <person name="Gonzalez A.J."/>
            <person name="Green P.J."/>
            <person name="Hallab A."/>
            <person name="Hartog M."/>
            <person name="Hua A."/>
            <person name="Humphray S.J."/>
            <person name="Jeong D.H."/>
            <person name="Jing Y."/>
            <person name="Jocker A."/>
            <person name="Kenton S.M."/>
            <person name="Kim D.J."/>
            <person name="Klee K."/>
            <person name="Lai H."/>
            <person name="Lang C."/>
            <person name="Lin S."/>
            <person name="Macmil S.L."/>
            <person name="Magdelenat G."/>
            <person name="Matthews L."/>
            <person name="McCorrison J."/>
            <person name="Monaghan E.L."/>
            <person name="Mun J.H."/>
            <person name="Najar F.Z."/>
            <person name="Nicholson C."/>
            <person name="Noirot C."/>
            <person name="O'Bleness M."/>
            <person name="Paule C.R."/>
            <person name="Poulain J."/>
            <person name="Prion F."/>
            <person name="Qin B."/>
            <person name="Qu C."/>
            <person name="Retzel E.F."/>
            <person name="Riddle C."/>
            <person name="Sallet E."/>
            <person name="Samain S."/>
            <person name="Samson N."/>
            <person name="Sanders I."/>
            <person name="Saurat O."/>
            <person name="Scarpelli C."/>
            <person name="Schiex T."/>
            <person name="Segurens B."/>
            <person name="Severin A.J."/>
            <person name="Sherrier D.J."/>
            <person name="Shi R."/>
            <person name="Sims S."/>
            <person name="Singer S.R."/>
            <person name="Sinharoy S."/>
            <person name="Sterck L."/>
            <person name="Viollet A."/>
            <person name="Wang B.B."/>
            <person name="Wang K."/>
            <person name="Wang M."/>
            <person name="Wang X."/>
            <person name="Warfsmann J."/>
            <person name="Weissenbach J."/>
            <person name="White D.D."/>
            <person name="White J.D."/>
            <person name="Wiley G.B."/>
            <person name="Wincker P."/>
            <person name="Xing Y."/>
            <person name="Yang L."/>
            <person name="Yao Z."/>
            <person name="Ying F."/>
            <person name="Zhai J."/>
            <person name="Zhou L."/>
            <person name="Zuber A."/>
            <person name="Denarie J."/>
            <person name="Dixon R.A."/>
            <person name="May G.D."/>
            <person name="Schwartz D.C."/>
            <person name="Rogers J."/>
            <person name="Quetier F."/>
            <person name="Town C.D."/>
            <person name="Roe B.A."/>
        </authorList>
    </citation>
    <scope>NUCLEOTIDE SEQUENCE [LARGE SCALE GENOMIC DNA]</scope>
    <source>
        <strain evidence="7">A17</strain>
        <strain evidence="8 9">cv. Jemalong A17</strain>
    </source>
</reference>
<dbReference type="InterPro" id="IPR050905">
    <property type="entry name" value="Plant_NBS-LRR"/>
</dbReference>
<reference evidence="7 9" key="2">
    <citation type="journal article" date="2014" name="BMC Genomics">
        <title>An improved genome release (version Mt4.0) for the model legume Medicago truncatula.</title>
        <authorList>
            <person name="Tang H."/>
            <person name="Krishnakumar V."/>
            <person name="Bidwell S."/>
            <person name="Rosen B."/>
            <person name="Chan A."/>
            <person name="Zhou S."/>
            <person name="Gentzbittel L."/>
            <person name="Childs K.L."/>
            <person name="Yandell M."/>
            <person name="Gundlach H."/>
            <person name="Mayer K.F."/>
            <person name="Schwartz D.C."/>
            <person name="Town C.D."/>
        </authorList>
    </citation>
    <scope>GENOME REANNOTATION</scope>
    <source>
        <strain evidence="7">A17</strain>
        <strain evidence="8 9">cv. Jemalong A17</strain>
    </source>
</reference>
<dbReference type="PANTHER" id="PTHR33463:SF105">
    <property type="entry name" value="AND NB-ARC DOMAIN DISEASE RESISTANCE PROTEIN, PUTATIVE-RELATED"/>
    <property type="match status" value="1"/>
</dbReference>
<proteinExistence type="inferred from homology"/>
<keyword evidence="9" id="KW-1185">Reference proteome</keyword>
<comment type="similarity">
    <text evidence="1">Belongs to the disease resistance NB-LRR family.</text>
</comment>
<accession>A0A072UYF2</accession>
<dbReference type="GO" id="GO:0006952">
    <property type="term" value="P:defense response"/>
    <property type="evidence" value="ECO:0007669"/>
    <property type="project" value="UniProtKB-KW"/>
</dbReference>
<sequence length="814" mass="93283">MTSILEDWGKKLLEKLIKRTIDEARFLFCFTCIAKEFEEERANLQPERETLEQHVKEAKGRNKDIAANVVSWEEDVKKLFQEDTKANQTCFFGFCPDCIWRYRRGKKLTKDIEKIKGLIEKADKFGNIEVSRPPPGVEHKSSQDYISFESRLSEYKELLDALKDDNNYITGLQGMGGTGKTTLAIKVGKELKESGQFTCVIDTTVSFTPDIKKIQDDIAGPLGLKWEDCNESERPRKLWDRLTKGEKILLILDDVWDQDPLLDFGAIGIPKRDNHKGCRVLVTTRSKQLSNRMNFDKSIELNPLSEDDAWIMFKRYANISESSSKDLENKGREIAKECKQLPVAIAVIAPSLKGQQNRVEKWDAILTSLKKHVPTNDVEADVVVIYKCLKVSYDNMKDRKAKELFLLCSLFREDEEISIEVLTRIAIGAGLFGKDYGTYDDARINVAVSKYDLVDSCLLLEVDKKHVKMHDLVRDMAQRIASKEIRVVNLSKKKSLVEWDVNIRYLSFEGNKIDLFSCKFDGSKLKTLIVNIERDEDCVCHGCCACLEVPDSFFENIVGLQVLHFSSNVPRQISLPKSFQLLANIRSLFVNCVDLGDISVLGNLQSLEALELVKCTIHELPIEIGKLENLKLLRLETCEIRKDNPFEVIKKCSSLEELYFIYSFNDFCREITLPAKLRRYHIAVWIRENEMVFTKHVVLDKKVFGYFTKGTLEYFMETAEAIELFGINSGWRNLMPEVVPIENGMNDLVKLHLSWGSELQCLIDTKHIDSQVPNVVFSKLVVLELFKMDKLEELCNGSISMDSLNCLKEGLHKY</sequence>
<dbReference type="PANTHER" id="PTHR33463">
    <property type="entry name" value="NB-ARC DOMAIN-CONTAINING PROTEIN-RELATED"/>
    <property type="match status" value="1"/>
</dbReference>
<dbReference type="PRINTS" id="PR00364">
    <property type="entry name" value="DISEASERSIST"/>
</dbReference>
<keyword evidence="5" id="KW-0175">Coiled coil</keyword>
<dbReference type="AlphaFoldDB" id="A0A072UYF2"/>
<evidence type="ECO:0000256" key="3">
    <source>
        <dbReference type="ARBA" id="ARBA00022821"/>
    </source>
</evidence>
<dbReference type="EnsemblPlants" id="KEH34451">
    <property type="protein sequence ID" value="KEH34451"/>
    <property type="gene ID" value="MTR_3g466620"/>
</dbReference>
<keyword evidence="3" id="KW-0611">Plant defense</keyword>
<gene>
    <name evidence="7" type="ordered locus">MTR_3g466620</name>
</gene>
<evidence type="ECO:0000313" key="9">
    <source>
        <dbReference type="Proteomes" id="UP000002051"/>
    </source>
</evidence>
<dbReference type="Gene3D" id="3.40.50.300">
    <property type="entry name" value="P-loop containing nucleotide triphosphate hydrolases"/>
    <property type="match status" value="1"/>
</dbReference>
<dbReference type="InterPro" id="IPR042197">
    <property type="entry name" value="Apaf_helical"/>
</dbReference>
<keyword evidence="2" id="KW-0547">Nucleotide-binding</keyword>
<dbReference type="Pfam" id="PF00931">
    <property type="entry name" value="NB-ARC"/>
    <property type="match status" value="1"/>
</dbReference>
<evidence type="ECO:0000313" key="8">
    <source>
        <dbReference type="EnsemblPlants" id="KEH34451"/>
    </source>
</evidence>
<evidence type="ECO:0000256" key="2">
    <source>
        <dbReference type="ARBA" id="ARBA00022741"/>
    </source>
</evidence>
<evidence type="ECO:0000256" key="5">
    <source>
        <dbReference type="SAM" id="Coils"/>
    </source>
</evidence>
<feature type="coiled-coil region" evidence="5">
    <location>
        <begin position="34"/>
        <end position="68"/>
    </location>
</feature>
<name>A0A072UYF2_MEDTR</name>
<dbReference type="Proteomes" id="UP000002051">
    <property type="component" value="Chromosome 3"/>
</dbReference>
<keyword evidence="4" id="KW-0067">ATP-binding</keyword>
<dbReference type="InterPro" id="IPR032675">
    <property type="entry name" value="LRR_dom_sf"/>
</dbReference>
<dbReference type="HOGENOM" id="CLU_000427_3_2_1"/>
<evidence type="ECO:0000256" key="1">
    <source>
        <dbReference type="ARBA" id="ARBA00008894"/>
    </source>
</evidence>
<evidence type="ECO:0000313" key="7">
    <source>
        <dbReference type="EMBL" id="KEH34451.1"/>
    </source>
</evidence>
<dbReference type="InterPro" id="IPR003593">
    <property type="entry name" value="AAA+_ATPase"/>
</dbReference>
<dbReference type="GO" id="GO:0005524">
    <property type="term" value="F:ATP binding"/>
    <property type="evidence" value="ECO:0007669"/>
    <property type="project" value="UniProtKB-KW"/>
</dbReference>
<dbReference type="FunFam" id="3.40.50.300:FF:001091">
    <property type="entry name" value="Probable disease resistance protein At1g61300"/>
    <property type="match status" value="1"/>
</dbReference>
<organism evidence="7 9">
    <name type="scientific">Medicago truncatula</name>
    <name type="common">Barrel medic</name>
    <name type="synonym">Medicago tribuloides</name>
    <dbReference type="NCBI Taxonomy" id="3880"/>
    <lineage>
        <taxon>Eukaryota</taxon>
        <taxon>Viridiplantae</taxon>
        <taxon>Streptophyta</taxon>
        <taxon>Embryophyta</taxon>
        <taxon>Tracheophyta</taxon>
        <taxon>Spermatophyta</taxon>
        <taxon>Magnoliopsida</taxon>
        <taxon>eudicotyledons</taxon>
        <taxon>Gunneridae</taxon>
        <taxon>Pentapetalae</taxon>
        <taxon>rosids</taxon>
        <taxon>fabids</taxon>
        <taxon>Fabales</taxon>
        <taxon>Fabaceae</taxon>
        <taxon>Papilionoideae</taxon>
        <taxon>50 kb inversion clade</taxon>
        <taxon>NPAAA clade</taxon>
        <taxon>Hologalegina</taxon>
        <taxon>IRL clade</taxon>
        <taxon>Trifolieae</taxon>
        <taxon>Medicago</taxon>
    </lineage>
</organism>
<dbReference type="GO" id="GO:0043531">
    <property type="term" value="F:ADP binding"/>
    <property type="evidence" value="ECO:0007669"/>
    <property type="project" value="InterPro"/>
</dbReference>
<dbReference type="Gene3D" id="3.80.10.10">
    <property type="entry name" value="Ribonuclease Inhibitor"/>
    <property type="match status" value="1"/>
</dbReference>
<dbReference type="EMBL" id="CM001219">
    <property type="protein sequence ID" value="KEH34451.1"/>
    <property type="molecule type" value="Genomic_DNA"/>
</dbReference>
<dbReference type="SUPFAM" id="SSF52540">
    <property type="entry name" value="P-loop containing nucleoside triphosphate hydrolases"/>
    <property type="match status" value="1"/>
</dbReference>